<evidence type="ECO:0000313" key="9">
    <source>
        <dbReference type="EMBL" id="MDX6804819.1"/>
    </source>
</evidence>
<dbReference type="InterPro" id="IPR050131">
    <property type="entry name" value="Peptidase_S8_subtilisin-like"/>
</dbReference>
<gene>
    <name evidence="9" type="ORF">SCD90_01970</name>
</gene>
<evidence type="ECO:0000313" key="10">
    <source>
        <dbReference type="Proteomes" id="UP001274321"/>
    </source>
</evidence>
<keyword evidence="10" id="KW-1185">Reference proteome</keyword>
<dbReference type="PANTHER" id="PTHR43806">
    <property type="entry name" value="PEPTIDASE S8"/>
    <property type="match status" value="1"/>
</dbReference>
<feature type="domain" description="Fervidolysin-like N-terminal prodomain" evidence="8">
    <location>
        <begin position="18"/>
        <end position="99"/>
    </location>
</feature>
<reference evidence="9 10" key="1">
    <citation type="submission" date="2023-11" db="EMBL/GenBank/DDBJ databases">
        <authorList>
            <person name="Bao R."/>
        </authorList>
    </citation>
    <scope>NUCLEOTIDE SEQUENCE [LARGE SCALE GENOMIC DNA]</scope>
    <source>
        <strain evidence="9 10">PJ23</strain>
    </source>
</reference>
<evidence type="ECO:0000256" key="3">
    <source>
        <dbReference type="ARBA" id="ARBA00022801"/>
    </source>
</evidence>
<accession>A0ABU4RL53</accession>
<dbReference type="Pfam" id="PF22148">
    <property type="entry name" value="Fervidolysin_NPro-like"/>
    <property type="match status" value="1"/>
</dbReference>
<dbReference type="PANTHER" id="PTHR43806:SF11">
    <property type="entry name" value="CEREVISIN-RELATED"/>
    <property type="match status" value="1"/>
</dbReference>
<organism evidence="9 10">
    <name type="scientific">Terrihabitans rhizophilus</name>
    <dbReference type="NCBI Taxonomy" id="3092662"/>
    <lineage>
        <taxon>Bacteria</taxon>
        <taxon>Pseudomonadati</taxon>
        <taxon>Pseudomonadota</taxon>
        <taxon>Alphaproteobacteria</taxon>
        <taxon>Hyphomicrobiales</taxon>
        <taxon>Terrihabitans</taxon>
    </lineage>
</organism>
<evidence type="ECO:0000259" key="8">
    <source>
        <dbReference type="Pfam" id="PF22148"/>
    </source>
</evidence>
<dbReference type="EMBL" id="JAXAFJ010000001">
    <property type="protein sequence ID" value="MDX6804819.1"/>
    <property type="molecule type" value="Genomic_DNA"/>
</dbReference>
<dbReference type="InterPro" id="IPR015500">
    <property type="entry name" value="Peptidase_S8_subtilisin-rel"/>
</dbReference>
<dbReference type="RefSeq" id="WP_319842935.1">
    <property type="nucleotide sequence ID" value="NZ_JAXAFJ010000001.1"/>
</dbReference>
<dbReference type="Pfam" id="PF00082">
    <property type="entry name" value="Peptidase_S8"/>
    <property type="match status" value="1"/>
</dbReference>
<evidence type="ECO:0000259" key="7">
    <source>
        <dbReference type="Pfam" id="PF00082"/>
    </source>
</evidence>
<name>A0ABU4RL53_9HYPH</name>
<proteinExistence type="inferred from homology"/>
<dbReference type="InterPro" id="IPR000209">
    <property type="entry name" value="Peptidase_S8/S53_dom"/>
</dbReference>
<feature type="active site" description="Charge relay system" evidence="5">
    <location>
        <position position="140"/>
    </location>
</feature>
<evidence type="ECO:0000256" key="4">
    <source>
        <dbReference type="ARBA" id="ARBA00022825"/>
    </source>
</evidence>
<dbReference type="CDD" id="cd05561">
    <property type="entry name" value="Peptidases_S8_4"/>
    <property type="match status" value="1"/>
</dbReference>
<feature type="domain" description="Peptidase S8/S53" evidence="7">
    <location>
        <begin position="131"/>
        <end position="371"/>
    </location>
</feature>
<evidence type="ECO:0000256" key="2">
    <source>
        <dbReference type="ARBA" id="ARBA00022670"/>
    </source>
</evidence>
<evidence type="ECO:0000256" key="6">
    <source>
        <dbReference type="SAM" id="MobiDB-lite"/>
    </source>
</evidence>
<keyword evidence="2 5" id="KW-0645">Protease</keyword>
<feature type="active site" description="Charge relay system" evidence="5">
    <location>
        <position position="323"/>
    </location>
</feature>
<dbReference type="InterPro" id="IPR054399">
    <property type="entry name" value="Fervidolysin-like_N_prodom"/>
</dbReference>
<dbReference type="Gene3D" id="3.40.50.200">
    <property type="entry name" value="Peptidase S8/S53 domain"/>
    <property type="match status" value="1"/>
</dbReference>
<evidence type="ECO:0000256" key="1">
    <source>
        <dbReference type="ARBA" id="ARBA00011073"/>
    </source>
</evidence>
<sequence length="396" mass="40968">MKPPRATARKATVPTNAAPREMAAAEYRPDEILVETSREMPGAEMDGLAQRNRLEQLGAQDIALLDARLHRLRITDGRAPAQVAASLRNSPGVRSAEPNRVFALQQTETGDAQGYAAEKLMLPAVHELSKGTSVLIALIDSGADASHPELAGVIAEQFDAVGGTFTPHAHGTGMAGAIAAHAQLTGAAPQARILNVRAFAPSGSSNAGTTYDILRGLDWAAERRARIFNLSFAGPRDPLISRAIREVSRRGGVIVAAAGNAGPASPPLYPAAEVGVIAATATDLHDKALGLANRGSYVTVAAPGVDILLPTAGGGYTISSGTSIATAYVSGIAALLIARHPETKADEIYAVLAATARDLGIAGRDKEFGAGLVQPLAALQAMEREIASTPALVDER</sequence>
<feature type="region of interest" description="Disordered" evidence="6">
    <location>
        <begin position="1"/>
        <end position="27"/>
    </location>
</feature>
<protein>
    <submittedName>
        <fullName evidence="9">S8 family serine peptidase</fullName>
    </submittedName>
</protein>
<comment type="caution">
    <text evidence="9">The sequence shown here is derived from an EMBL/GenBank/DDBJ whole genome shotgun (WGS) entry which is preliminary data.</text>
</comment>
<dbReference type="PRINTS" id="PR00723">
    <property type="entry name" value="SUBTILISIN"/>
</dbReference>
<dbReference type="InterPro" id="IPR036852">
    <property type="entry name" value="Peptidase_S8/S53_dom_sf"/>
</dbReference>
<keyword evidence="3 5" id="KW-0378">Hydrolase</keyword>
<dbReference type="PROSITE" id="PS51892">
    <property type="entry name" value="SUBTILASE"/>
    <property type="match status" value="1"/>
</dbReference>
<comment type="similarity">
    <text evidence="1 5">Belongs to the peptidase S8 family.</text>
</comment>
<dbReference type="Proteomes" id="UP001274321">
    <property type="component" value="Unassembled WGS sequence"/>
</dbReference>
<feature type="active site" description="Charge relay system" evidence="5">
    <location>
        <position position="170"/>
    </location>
</feature>
<keyword evidence="4 5" id="KW-0720">Serine protease</keyword>
<evidence type="ECO:0000256" key="5">
    <source>
        <dbReference type="PROSITE-ProRule" id="PRU01240"/>
    </source>
</evidence>
<dbReference type="SUPFAM" id="SSF52743">
    <property type="entry name" value="Subtilisin-like"/>
    <property type="match status" value="1"/>
</dbReference>